<dbReference type="Proteomes" id="UP000542813">
    <property type="component" value="Unassembled WGS sequence"/>
</dbReference>
<dbReference type="PANTHER" id="PTHR23150">
    <property type="entry name" value="SULFATASE MODIFYING FACTOR 1, 2"/>
    <property type="match status" value="1"/>
</dbReference>
<keyword evidence="3" id="KW-1185">Reference proteome</keyword>
<proteinExistence type="predicted"/>
<organism evidence="2 3">
    <name type="scientific">Jiangella mangrovi</name>
    <dbReference type="NCBI Taxonomy" id="1524084"/>
    <lineage>
        <taxon>Bacteria</taxon>
        <taxon>Bacillati</taxon>
        <taxon>Actinomycetota</taxon>
        <taxon>Actinomycetes</taxon>
        <taxon>Jiangellales</taxon>
        <taxon>Jiangellaceae</taxon>
        <taxon>Jiangella</taxon>
    </lineage>
</organism>
<feature type="domain" description="Sulfatase-modifying factor enzyme-like" evidence="1">
    <location>
        <begin position="31"/>
        <end position="311"/>
    </location>
</feature>
<dbReference type="InterPro" id="IPR016187">
    <property type="entry name" value="CTDL_fold"/>
</dbReference>
<sequence>MSGGDACCAPHRPDVTTGVVAEPHAAAVVDTEGMVLLPGGPFLMGTDAADGYPADGEGPVREVTVDPFRIDATTVTNAAFADFVDATGWVTLAERFGTSFVFAGLLPDDHPPTRAVAAAPWWREVPGASWRCPEGVGSSVAERIDHPVVHVTWRDARAYARWAGKRLPTEAEWEYAARGGLVQARYPWGSEREPGGEHRMNVWQGTFPTTNTLADGWLGTAPVRAYPPNGYGLHEMTGNVWEWCSDWFHPTWPGSAAAPRVNPAGPPRTDAKVMRGGSYLCHESYCFRYRVDARSSNTPDSSAGNIGFRCAAAV</sequence>
<dbReference type="GO" id="GO:0120147">
    <property type="term" value="F:formylglycine-generating oxidase activity"/>
    <property type="evidence" value="ECO:0007669"/>
    <property type="project" value="TreeGrafter"/>
</dbReference>
<evidence type="ECO:0000313" key="2">
    <source>
        <dbReference type="EMBL" id="MBB5788300.1"/>
    </source>
</evidence>
<name>A0A7W9GQR4_9ACTN</name>
<dbReference type="InterPro" id="IPR051043">
    <property type="entry name" value="Sulfatase_Mod_Factor_Kinase"/>
</dbReference>
<dbReference type="InterPro" id="IPR042095">
    <property type="entry name" value="SUMF_sf"/>
</dbReference>
<evidence type="ECO:0000313" key="3">
    <source>
        <dbReference type="Proteomes" id="UP000542813"/>
    </source>
</evidence>
<dbReference type="Gene3D" id="3.90.1580.10">
    <property type="entry name" value="paralog of FGE (formylglycine-generating enzyme)"/>
    <property type="match status" value="1"/>
</dbReference>
<dbReference type="Pfam" id="PF03781">
    <property type="entry name" value="FGE-sulfatase"/>
    <property type="match status" value="1"/>
</dbReference>
<evidence type="ECO:0000259" key="1">
    <source>
        <dbReference type="Pfam" id="PF03781"/>
    </source>
</evidence>
<protein>
    <submittedName>
        <fullName evidence="2">Formylglycine-generating enzyme required for sulfatase activity</fullName>
    </submittedName>
</protein>
<dbReference type="InterPro" id="IPR005532">
    <property type="entry name" value="SUMF_dom"/>
</dbReference>
<dbReference type="PANTHER" id="PTHR23150:SF19">
    <property type="entry name" value="FORMYLGLYCINE-GENERATING ENZYME"/>
    <property type="match status" value="1"/>
</dbReference>
<gene>
    <name evidence="2" type="ORF">HD601_002875</name>
</gene>
<dbReference type="SUPFAM" id="SSF56436">
    <property type="entry name" value="C-type lectin-like"/>
    <property type="match status" value="1"/>
</dbReference>
<reference evidence="2 3" key="1">
    <citation type="submission" date="2020-08" db="EMBL/GenBank/DDBJ databases">
        <title>Sequencing the genomes of 1000 actinobacteria strains.</title>
        <authorList>
            <person name="Klenk H.-P."/>
        </authorList>
    </citation>
    <scope>NUCLEOTIDE SEQUENCE [LARGE SCALE GENOMIC DNA]</scope>
    <source>
        <strain evidence="2 3">DSM 102122</strain>
    </source>
</reference>
<dbReference type="RefSeq" id="WP_221440979.1">
    <property type="nucleotide sequence ID" value="NZ_JACHMM010000001.1"/>
</dbReference>
<comment type="caution">
    <text evidence="2">The sequence shown here is derived from an EMBL/GenBank/DDBJ whole genome shotgun (WGS) entry which is preliminary data.</text>
</comment>
<dbReference type="AlphaFoldDB" id="A0A7W9GQR4"/>
<dbReference type="EMBL" id="JACHMM010000001">
    <property type="protein sequence ID" value="MBB5788300.1"/>
    <property type="molecule type" value="Genomic_DNA"/>
</dbReference>
<accession>A0A7W9GQR4</accession>